<keyword evidence="5" id="KW-1003">Cell membrane</keyword>
<keyword evidence="5" id="KW-0813">Transport</keyword>
<feature type="transmembrane region" description="Helical" evidence="5">
    <location>
        <begin position="6"/>
        <end position="30"/>
    </location>
</feature>
<dbReference type="GO" id="GO:0048038">
    <property type="term" value="F:quinone binding"/>
    <property type="evidence" value="ECO:0007669"/>
    <property type="project" value="UniProtKB-KW"/>
</dbReference>
<feature type="transmembrane region" description="Helical" evidence="5">
    <location>
        <begin position="37"/>
        <end position="58"/>
    </location>
</feature>
<comment type="function">
    <text evidence="5">NDH-1 shuttles electrons from NADH, via FMN and iron-sulfur (Fe-S) centers, to quinones in the respiratory chain. The immediate electron acceptor for the enzyme in this species is believed to be ubiquinone. Couples the redox reaction to proton translocation (for every two electrons transferred, four hydrogen ions are translocated across the cytoplasmic membrane), and thus conserves the redox energy in a proton gradient.</text>
</comment>
<keyword evidence="5" id="KW-1278">Translocase</keyword>
<dbReference type="NCBIfam" id="NF004442">
    <property type="entry name" value="PRK05777.1-5"/>
    <property type="match status" value="1"/>
</dbReference>
<dbReference type="InterPro" id="IPR001750">
    <property type="entry name" value="ND/Mrp_TM"/>
</dbReference>
<name>A0A2V1K2U0_9BURK</name>
<evidence type="ECO:0000256" key="1">
    <source>
        <dbReference type="ARBA" id="ARBA00004127"/>
    </source>
</evidence>
<comment type="subunit">
    <text evidence="5">NDH-1 is composed of 14 different subunits. Subunits NuoA, H, J, K, L, M, N constitute the membrane sector of the complex.</text>
</comment>
<comment type="caution">
    <text evidence="8">The sequence shown here is derived from an EMBL/GenBank/DDBJ whole genome shotgun (WGS) entry which is preliminary data.</text>
</comment>
<dbReference type="HAMAP" id="MF_00445">
    <property type="entry name" value="NDH1_NuoN_1"/>
    <property type="match status" value="1"/>
</dbReference>
<proteinExistence type="inferred from homology"/>
<feature type="transmembrane region" description="Helical" evidence="5">
    <location>
        <begin position="110"/>
        <end position="127"/>
    </location>
</feature>
<accession>A0A2V1K2U0</accession>
<dbReference type="EMBL" id="QETA01000003">
    <property type="protein sequence ID" value="PWF23241.1"/>
    <property type="molecule type" value="Genomic_DNA"/>
</dbReference>
<evidence type="ECO:0000313" key="8">
    <source>
        <dbReference type="EMBL" id="PWF23241.1"/>
    </source>
</evidence>
<keyword evidence="4 5" id="KW-0472">Membrane</keyword>
<dbReference type="Proteomes" id="UP000245212">
    <property type="component" value="Unassembled WGS sequence"/>
</dbReference>
<evidence type="ECO:0000259" key="7">
    <source>
        <dbReference type="Pfam" id="PF00361"/>
    </source>
</evidence>
<evidence type="ECO:0000256" key="4">
    <source>
        <dbReference type="ARBA" id="ARBA00023136"/>
    </source>
</evidence>
<feature type="transmembrane region" description="Helical" evidence="5">
    <location>
        <begin position="78"/>
        <end position="98"/>
    </location>
</feature>
<evidence type="ECO:0000313" key="9">
    <source>
        <dbReference type="Proteomes" id="UP000245212"/>
    </source>
</evidence>
<feature type="domain" description="NADH:quinone oxidoreductase/Mrp antiporter transmembrane" evidence="7">
    <location>
        <begin position="127"/>
        <end position="429"/>
    </location>
</feature>
<comment type="catalytic activity">
    <reaction evidence="5">
        <text>a quinone + NADH + 5 H(+)(in) = a quinol + NAD(+) + 4 H(+)(out)</text>
        <dbReference type="Rhea" id="RHEA:57888"/>
        <dbReference type="ChEBI" id="CHEBI:15378"/>
        <dbReference type="ChEBI" id="CHEBI:24646"/>
        <dbReference type="ChEBI" id="CHEBI:57540"/>
        <dbReference type="ChEBI" id="CHEBI:57945"/>
        <dbReference type="ChEBI" id="CHEBI:132124"/>
    </reaction>
</comment>
<feature type="transmembrane region" description="Helical" evidence="5">
    <location>
        <begin position="162"/>
        <end position="183"/>
    </location>
</feature>
<keyword evidence="5" id="KW-0874">Quinone</keyword>
<feature type="transmembrane region" description="Helical" evidence="5">
    <location>
        <begin position="476"/>
        <end position="496"/>
    </location>
</feature>
<dbReference type="GO" id="GO:0050136">
    <property type="term" value="F:NADH dehydrogenase (quinone) (non-electrogenic) activity"/>
    <property type="evidence" value="ECO:0007669"/>
    <property type="project" value="UniProtKB-UniRule"/>
</dbReference>
<feature type="transmembrane region" description="Helical" evidence="5">
    <location>
        <begin position="242"/>
        <end position="264"/>
    </location>
</feature>
<keyword evidence="3 5" id="KW-1133">Transmembrane helix</keyword>
<feature type="transmembrane region" description="Helical" evidence="5">
    <location>
        <begin position="276"/>
        <end position="295"/>
    </location>
</feature>
<feature type="transmembrane region" description="Helical" evidence="5">
    <location>
        <begin position="415"/>
        <end position="435"/>
    </location>
</feature>
<keyword evidence="5" id="KW-0520">NAD</keyword>
<evidence type="ECO:0000256" key="2">
    <source>
        <dbReference type="ARBA" id="ARBA00022692"/>
    </source>
</evidence>
<gene>
    <name evidence="5" type="primary">nuoN</name>
    <name evidence="8" type="ORF">DD235_09655</name>
</gene>
<keyword evidence="5" id="KW-0830">Ubiquinone</keyword>
<sequence length="497" mass="53267">MMHSQFDFALAAPEIILLALGLAILLIDVLSKHAQRLVTYWLTLGTLAVLTVVSWAQWQAGVQGVTFHGLYVADNLSHLLKIASYIAVAATVIYGHAYALERDMLRSGELYTLILFALLGQMVMISASNLVSIYLGLELMSLSLYALIALRRDNTVATEAAMKYFVLGALASGFLLYGMSMIYGATGQLELAAIAQVLASGEAPAMALAFGVVFVVAGLAFKLGAAPFHMWVPDVYQGSPTGITLVLGGAPKLAAFAITLRLLTDGLHSLAFDWQPMLMILAVLSLAIGNLTAIMQTNFKRMLAYSTISHMGFVLLGLLSGVIDGKPDAAVGAYGASLFYILTYVLTTLGSFGMILLLARNGFECEEISDLKGLNRKHPWYAAILLLLMFSLAGIPPLVGFYAKLAVLQAVVEAGMVWLAVVAVIFSLIGAFYYLRVVKVVYFDEPEEQGLQAQEQAVALAVTPLCQRGLISLNGILLLVFGILPGGLMALCIQALQ</sequence>
<reference evidence="9" key="1">
    <citation type="submission" date="2018-05" db="EMBL/GenBank/DDBJ databases">
        <authorList>
            <person name="Li Y."/>
        </authorList>
    </citation>
    <scope>NUCLEOTIDE SEQUENCE [LARGE SCALE GENOMIC DNA]</scope>
    <source>
        <strain evidence="9">3d-2-2</strain>
    </source>
</reference>
<dbReference type="NCBIfam" id="TIGR01770">
    <property type="entry name" value="NDH_I_N"/>
    <property type="match status" value="1"/>
</dbReference>
<comment type="subcellular location">
    <subcellularLocation>
        <location evidence="5">Cell membrane</location>
        <topology evidence="5">Multi-pass membrane protein</topology>
    </subcellularLocation>
    <subcellularLocation>
        <location evidence="1">Endomembrane system</location>
        <topology evidence="1">Multi-pass membrane protein</topology>
    </subcellularLocation>
    <subcellularLocation>
        <location evidence="6">Membrane</location>
        <topology evidence="6">Multi-pass membrane protein</topology>
    </subcellularLocation>
</comment>
<keyword evidence="2 5" id="KW-0812">Transmembrane</keyword>
<feature type="transmembrane region" description="Helical" evidence="5">
    <location>
        <begin position="203"/>
        <end position="221"/>
    </location>
</feature>
<keyword evidence="9" id="KW-1185">Reference proteome</keyword>
<feature type="transmembrane region" description="Helical" evidence="5">
    <location>
        <begin position="302"/>
        <end position="323"/>
    </location>
</feature>
<feature type="transmembrane region" description="Helical" evidence="5">
    <location>
        <begin position="338"/>
        <end position="359"/>
    </location>
</feature>
<dbReference type="EC" id="7.1.1.-" evidence="5"/>
<dbReference type="Pfam" id="PF00361">
    <property type="entry name" value="Proton_antipo_M"/>
    <property type="match status" value="1"/>
</dbReference>
<organism evidence="8 9">
    <name type="scientific">Corticimicrobacter populi</name>
    <dbReference type="NCBI Taxonomy" id="2175229"/>
    <lineage>
        <taxon>Bacteria</taxon>
        <taxon>Pseudomonadati</taxon>
        <taxon>Pseudomonadota</taxon>
        <taxon>Betaproteobacteria</taxon>
        <taxon>Burkholderiales</taxon>
        <taxon>Alcaligenaceae</taxon>
        <taxon>Corticimicrobacter</taxon>
    </lineage>
</organism>
<evidence type="ECO:0000256" key="6">
    <source>
        <dbReference type="RuleBase" id="RU000320"/>
    </source>
</evidence>
<feature type="transmembrane region" description="Helical" evidence="5">
    <location>
        <begin position="380"/>
        <end position="403"/>
    </location>
</feature>
<dbReference type="GO" id="GO:0005886">
    <property type="term" value="C:plasma membrane"/>
    <property type="evidence" value="ECO:0007669"/>
    <property type="project" value="UniProtKB-SubCell"/>
</dbReference>
<protein>
    <recommendedName>
        <fullName evidence="5">NADH-quinone oxidoreductase subunit N</fullName>
        <ecNumber evidence="5">7.1.1.-</ecNumber>
    </recommendedName>
    <alternativeName>
        <fullName evidence="5">NADH dehydrogenase I subunit N</fullName>
    </alternativeName>
    <alternativeName>
        <fullName evidence="5">NDH-1 subunit N</fullName>
    </alternativeName>
</protein>
<evidence type="ECO:0000256" key="5">
    <source>
        <dbReference type="HAMAP-Rule" id="MF_00445"/>
    </source>
</evidence>
<comment type="similarity">
    <text evidence="5">Belongs to the complex I subunit 2 family.</text>
</comment>
<dbReference type="GO" id="GO:0008137">
    <property type="term" value="F:NADH dehydrogenase (ubiquinone) activity"/>
    <property type="evidence" value="ECO:0007669"/>
    <property type="project" value="InterPro"/>
</dbReference>
<feature type="transmembrane region" description="Helical" evidence="5">
    <location>
        <begin position="133"/>
        <end position="150"/>
    </location>
</feature>
<dbReference type="AlphaFoldDB" id="A0A2V1K2U0"/>
<dbReference type="InterPro" id="IPR010096">
    <property type="entry name" value="NADH-Q_OxRdtase_suN/2"/>
</dbReference>
<dbReference type="GO" id="GO:0042773">
    <property type="term" value="P:ATP synthesis coupled electron transport"/>
    <property type="evidence" value="ECO:0007669"/>
    <property type="project" value="InterPro"/>
</dbReference>
<dbReference type="PANTHER" id="PTHR22773">
    <property type="entry name" value="NADH DEHYDROGENASE"/>
    <property type="match status" value="1"/>
</dbReference>
<dbReference type="RefSeq" id="WP_109061855.1">
    <property type="nucleotide sequence ID" value="NZ_QETA01000003.1"/>
</dbReference>
<dbReference type="GO" id="GO:0012505">
    <property type="term" value="C:endomembrane system"/>
    <property type="evidence" value="ECO:0007669"/>
    <property type="project" value="UniProtKB-SubCell"/>
</dbReference>
<evidence type="ECO:0000256" key="3">
    <source>
        <dbReference type="ARBA" id="ARBA00022989"/>
    </source>
</evidence>